<sequence length="112" mass="12715">MTRRKLFHTDKGRRKFSDRGGQAPDSVLIFLLQYPVVAQDRFLDDAEIFDRHRCAFSGQHVQHIYTLGRYSSQIIGLGGTVTIFILSLSVSFDASYFTESSLGHAQTFSFFS</sequence>
<evidence type="ECO:0000313" key="3">
    <source>
        <dbReference type="EMBL" id="GBH10021.1"/>
    </source>
</evidence>
<protein>
    <submittedName>
        <fullName evidence="3">Periplasmic component</fullName>
    </submittedName>
</protein>
<feature type="transmembrane region" description="Helical" evidence="2">
    <location>
        <begin position="74"/>
        <end position="92"/>
    </location>
</feature>
<dbReference type="EMBL" id="BGJZ01000145">
    <property type="protein sequence ID" value="GBH10021.1"/>
    <property type="molecule type" value="Genomic_DNA"/>
</dbReference>
<feature type="compositionally biased region" description="Basic and acidic residues" evidence="1">
    <location>
        <begin position="7"/>
        <end position="18"/>
    </location>
</feature>
<comment type="caution">
    <text evidence="3">The sequence shown here is derived from an EMBL/GenBank/DDBJ whole genome shotgun (WGS) entry which is preliminary data.</text>
</comment>
<gene>
    <name evidence="3" type="ORF">KPSA1_03427</name>
</gene>
<organism evidence="3 4">
    <name type="scientific">Pseudomonas syringae pv. actinidiae</name>
    <dbReference type="NCBI Taxonomy" id="103796"/>
    <lineage>
        <taxon>Bacteria</taxon>
        <taxon>Pseudomonadati</taxon>
        <taxon>Pseudomonadota</taxon>
        <taxon>Gammaproteobacteria</taxon>
        <taxon>Pseudomonadales</taxon>
        <taxon>Pseudomonadaceae</taxon>
        <taxon>Pseudomonas</taxon>
        <taxon>Pseudomonas syringae</taxon>
    </lineage>
</organism>
<keyword evidence="2" id="KW-1133">Transmembrane helix</keyword>
<keyword evidence="2" id="KW-0812">Transmembrane</keyword>
<evidence type="ECO:0000256" key="1">
    <source>
        <dbReference type="SAM" id="MobiDB-lite"/>
    </source>
</evidence>
<feature type="region of interest" description="Disordered" evidence="1">
    <location>
        <begin position="1"/>
        <end position="21"/>
    </location>
</feature>
<dbReference type="Proteomes" id="UP000247480">
    <property type="component" value="Unassembled WGS sequence"/>
</dbReference>
<dbReference type="AlphaFoldDB" id="A0A2V0QB01"/>
<evidence type="ECO:0000313" key="4">
    <source>
        <dbReference type="Proteomes" id="UP000247480"/>
    </source>
</evidence>
<proteinExistence type="predicted"/>
<keyword evidence="2" id="KW-0472">Membrane</keyword>
<evidence type="ECO:0000256" key="2">
    <source>
        <dbReference type="SAM" id="Phobius"/>
    </source>
</evidence>
<reference evidence="3 4" key="1">
    <citation type="submission" date="2018-04" db="EMBL/GenBank/DDBJ databases">
        <title>Draft genome sequence of Pseudomonas syringae pv. actinidiae biovar 1 strains isolated from kiwifruit in Kagawa prefecture.</title>
        <authorList>
            <person name="Tabuchi M."/>
            <person name="Saito M."/>
            <person name="Fujiwara S."/>
            <person name="Sasa N."/>
            <person name="Akimitsu K."/>
            <person name="Gomi K."/>
            <person name="Konishi-Sugita S."/>
            <person name="Hamano K."/>
            <person name="Kataoka I."/>
        </authorList>
    </citation>
    <scope>NUCLEOTIDE SEQUENCE [LARGE SCALE GENOMIC DNA]</scope>
    <source>
        <strain evidence="3 4">MAFF212206</strain>
    </source>
</reference>
<name>A0A2V0QB01_PSESF</name>
<accession>A0A2V0QB01</accession>